<evidence type="ECO:0000256" key="13">
    <source>
        <dbReference type="ARBA" id="ARBA00022993"/>
    </source>
</evidence>
<dbReference type="EMBL" id="CP067393">
    <property type="protein sequence ID" value="QQP85407.1"/>
    <property type="molecule type" value="Genomic_DNA"/>
</dbReference>
<comment type="caution">
    <text evidence="16">Lacks conserved residue(s) required for the propagation of feature annotation.</text>
</comment>
<feature type="binding site" evidence="16">
    <location>
        <begin position="6"/>
        <end position="13"/>
    </location>
    <ligand>
        <name>ATP</name>
        <dbReference type="ChEBI" id="CHEBI:30616"/>
    </ligand>
</feature>
<evidence type="ECO:0000256" key="11">
    <source>
        <dbReference type="ARBA" id="ARBA00022840"/>
    </source>
</evidence>
<dbReference type="RefSeq" id="WP_201091970.1">
    <property type="nucleotide sequence ID" value="NZ_CP067393.1"/>
</dbReference>
<evidence type="ECO:0000256" key="6">
    <source>
        <dbReference type="ARBA" id="ARBA00012102"/>
    </source>
</evidence>
<evidence type="ECO:0000313" key="17">
    <source>
        <dbReference type="EMBL" id="QQP85407.1"/>
    </source>
</evidence>
<organism evidence="17 18">
    <name type="scientific">Entomomonas asaccharolytica</name>
    <dbReference type="NCBI Taxonomy" id="2785331"/>
    <lineage>
        <taxon>Bacteria</taxon>
        <taxon>Pseudomonadati</taxon>
        <taxon>Pseudomonadota</taxon>
        <taxon>Gammaproteobacteria</taxon>
        <taxon>Pseudomonadales</taxon>
        <taxon>Pseudomonadaceae</taxon>
        <taxon>Entomomonas</taxon>
    </lineage>
</organism>
<comment type="cofactor">
    <cofactor evidence="16">
        <name>NH4(+)</name>
        <dbReference type="ChEBI" id="CHEBI:28938"/>
    </cofactor>
    <cofactor evidence="16">
        <name>K(+)</name>
        <dbReference type="ChEBI" id="CHEBI:29103"/>
    </cofactor>
    <text evidence="16">A monovalent cation. Ammonium or potassium.</text>
</comment>
<evidence type="ECO:0000256" key="9">
    <source>
        <dbReference type="ARBA" id="ARBA00022741"/>
    </source>
</evidence>
<evidence type="ECO:0000256" key="5">
    <source>
        <dbReference type="ARBA" id="ARBA00011738"/>
    </source>
</evidence>
<evidence type="ECO:0000313" key="18">
    <source>
        <dbReference type="Proteomes" id="UP000595278"/>
    </source>
</evidence>
<dbReference type="AlphaFoldDB" id="A0A974NF95"/>
<comment type="function">
    <text evidence="16">Catalyzes the phosphorylation of pantothenate (Pan), the first step in CoA biosynthesis.</text>
</comment>
<comment type="subunit">
    <text evidence="5 16">Homodimer.</text>
</comment>
<dbReference type="HAMAP" id="MF_01274">
    <property type="entry name" value="Pantothen_kinase_3"/>
    <property type="match status" value="1"/>
</dbReference>
<dbReference type="GO" id="GO:0005737">
    <property type="term" value="C:cytoplasm"/>
    <property type="evidence" value="ECO:0007669"/>
    <property type="project" value="UniProtKB-SubCell"/>
</dbReference>
<evidence type="ECO:0000256" key="12">
    <source>
        <dbReference type="ARBA" id="ARBA00022958"/>
    </source>
</evidence>
<evidence type="ECO:0000256" key="2">
    <source>
        <dbReference type="ARBA" id="ARBA00001958"/>
    </source>
</evidence>
<comment type="cofactor">
    <cofactor evidence="2">
        <name>K(+)</name>
        <dbReference type="ChEBI" id="CHEBI:29103"/>
    </cofactor>
</comment>
<evidence type="ECO:0000256" key="10">
    <source>
        <dbReference type="ARBA" id="ARBA00022777"/>
    </source>
</evidence>
<protein>
    <recommendedName>
        <fullName evidence="15 16">Type III pantothenate kinase</fullName>
        <ecNumber evidence="6 16">2.7.1.33</ecNumber>
    </recommendedName>
    <alternativeName>
        <fullName evidence="16">PanK-III</fullName>
    </alternativeName>
    <alternativeName>
        <fullName evidence="16">Pantothenic acid kinase</fullName>
    </alternativeName>
</protein>
<dbReference type="KEGG" id="eaz:JHT90_13665"/>
<proteinExistence type="inferred from homology"/>
<feature type="binding site" evidence="16">
    <location>
        <position position="123"/>
    </location>
    <ligand>
        <name>ATP</name>
        <dbReference type="ChEBI" id="CHEBI:30616"/>
    </ligand>
</feature>
<evidence type="ECO:0000256" key="4">
    <source>
        <dbReference type="ARBA" id="ARBA00005225"/>
    </source>
</evidence>
<keyword evidence="18" id="KW-1185">Reference proteome</keyword>
<comment type="similarity">
    <text evidence="14 16">Belongs to the type III pantothenate kinase family.</text>
</comment>
<keyword evidence="9 16" id="KW-0547">Nucleotide-binding</keyword>
<keyword evidence="12 16" id="KW-0630">Potassium</keyword>
<evidence type="ECO:0000256" key="14">
    <source>
        <dbReference type="ARBA" id="ARBA00038036"/>
    </source>
</evidence>
<dbReference type="Proteomes" id="UP000595278">
    <property type="component" value="Chromosome"/>
</dbReference>
<dbReference type="PANTHER" id="PTHR34265:SF1">
    <property type="entry name" value="TYPE III PANTOTHENATE KINASE"/>
    <property type="match status" value="1"/>
</dbReference>
<sequence>MILELDCGNSLIKWRILNSHAEVIARGANQQLQQLLTDIDNNQQTFRFCRIVSVRSEQETSQLIKNIETKYSTSVMQAVSCKESCGVKNGYHDYTRLGADRWAAIVAAYHQSQQATLTLGFGTAITCDFIDKSGQHLGGFIAPGLMLMRQQLLSNTNRIHYHEDLAKDLLSPTERPGDSTESAVNGGCHLMLQGFISQQLALANQYFGQQFTIYAAGGDASYFNIPKAHHMPDLVFYGLSLLCPITDNL</sequence>
<dbReference type="InterPro" id="IPR043129">
    <property type="entry name" value="ATPase_NBD"/>
</dbReference>
<evidence type="ECO:0000256" key="1">
    <source>
        <dbReference type="ARBA" id="ARBA00001206"/>
    </source>
</evidence>
<evidence type="ECO:0000256" key="16">
    <source>
        <dbReference type="HAMAP-Rule" id="MF_01274"/>
    </source>
</evidence>
<gene>
    <name evidence="16" type="primary">coaX</name>
    <name evidence="17" type="ORF">JHT90_13665</name>
</gene>
<accession>A0A974NF95</accession>
<keyword evidence="7 16" id="KW-0963">Cytoplasm</keyword>
<evidence type="ECO:0000256" key="7">
    <source>
        <dbReference type="ARBA" id="ARBA00022490"/>
    </source>
</evidence>
<reference evidence="17 18" key="1">
    <citation type="submission" date="2021-01" db="EMBL/GenBank/DDBJ databases">
        <title>Entomomonas sp. F2A isolated from a house cricket (Acheta domesticus).</title>
        <authorList>
            <person name="Spergser J."/>
            <person name="Busse H.-J."/>
        </authorList>
    </citation>
    <scope>NUCLEOTIDE SEQUENCE [LARGE SCALE GENOMIC DNA]</scope>
    <source>
        <strain evidence="17 18">F2A</strain>
    </source>
</reference>
<dbReference type="GO" id="GO:0015937">
    <property type="term" value="P:coenzyme A biosynthetic process"/>
    <property type="evidence" value="ECO:0007669"/>
    <property type="project" value="UniProtKB-UniRule"/>
</dbReference>
<dbReference type="EC" id="2.7.1.33" evidence="6 16"/>
<dbReference type="CDD" id="cd24015">
    <property type="entry name" value="ASKHA_NBD_PanK-III"/>
    <property type="match status" value="1"/>
</dbReference>
<feature type="binding site" evidence="16">
    <location>
        <begin position="98"/>
        <end position="101"/>
    </location>
    <ligand>
        <name>substrate</name>
    </ligand>
</feature>
<comment type="catalytic activity">
    <reaction evidence="1 16">
        <text>(R)-pantothenate + ATP = (R)-4'-phosphopantothenate + ADP + H(+)</text>
        <dbReference type="Rhea" id="RHEA:16373"/>
        <dbReference type="ChEBI" id="CHEBI:10986"/>
        <dbReference type="ChEBI" id="CHEBI:15378"/>
        <dbReference type="ChEBI" id="CHEBI:29032"/>
        <dbReference type="ChEBI" id="CHEBI:30616"/>
        <dbReference type="ChEBI" id="CHEBI:456216"/>
        <dbReference type="EC" id="2.7.1.33"/>
    </reaction>
</comment>
<dbReference type="PANTHER" id="PTHR34265">
    <property type="entry name" value="TYPE III PANTOTHENATE KINASE"/>
    <property type="match status" value="1"/>
</dbReference>
<keyword evidence="8 16" id="KW-0808">Transferase</keyword>
<keyword evidence="13 16" id="KW-0173">Coenzyme A biosynthesis</keyword>
<feature type="binding site" evidence="16">
    <location>
        <position position="180"/>
    </location>
    <ligand>
        <name>substrate</name>
    </ligand>
</feature>
<dbReference type="Gene3D" id="3.30.420.40">
    <property type="match status" value="2"/>
</dbReference>
<keyword evidence="11 16" id="KW-0067">ATP-binding</keyword>
<comment type="pathway">
    <text evidence="4 16">Cofactor biosynthesis; coenzyme A biosynthesis; CoA from (R)-pantothenate: step 1/5.</text>
</comment>
<dbReference type="GO" id="GO:0005524">
    <property type="term" value="F:ATP binding"/>
    <property type="evidence" value="ECO:0007669"/>
    <property type="project" value="UniProtKB-UniRule"/>
</dbReference>
<dbReference type="Pfam" id="PF03309">
    <property type="entry name" value="Pan_kinase"/>
    <property type="match status" value="1"/>
</dbReference>
<dbReference type="GO" id="GO:0004594">
    <property type="term" value="F:pantothenate kinase activity"/>
    <property type="evidence" value="ECO:0007669"/>
    <property type="project" value="UniProtKB-UniRule"/>
</dbReference>
<dbReference type="InterPro" id="IPR004619">
    <property type="entry name" value="Type_III_PanK"/>
</dbReference>
<dbReference type="SUPFAM" id="SSF53067">
    <property type="entry name" value="Actin-like ATPase domain"/>
    <property type="match status" value="2"/>
</dbReference>
<keyword evidence="10 16" id="KW-0418">Kinase</keyword>
<dbReference type="NCBIfam" id="TIGR00671">
    <property type="entry name" value="baf"/>
    <property type="match status" value="1"/>
</dbReference>
<evidence type="ECO:0000256" key="8">
    <source>
        <dbReference type="ARBA" id="ARBA00022679"/>
    </source>
</evidence>
<comment type="subcellular location">
    <subcellularLocation>
        <location evidence="3 16">Cytoplasm</location>
    </subcellularLocation>
</comment>
<evidence type="ECO:0000256" key="3">
    <source>
        <dbReference type="ARBA" id="ARBA00004496"/>
    </source>
</evidence>
<evidence type="ECO:0000256" key="15">
    <source>
        <dbReference type="ARBA" id="ARBA00040883"/>
    </source>
</evidence>
<feature type="binding site" evidence="16">
    <location>
        <position position="91"/>
    </location>
    <ligand>
        <name>substrate</name>
    </ligand>
</feature>
<name>A0A974NF95_9GAMM</name>
<feature type="active site" description="Proton acceptor" evidence="16">
    <location>
        <position position="100"/>
    </location>
</feature>